<dbReference type="PhylomeDB" id="A0A0G4EIX7"/>
<name>A0A0G4EIX7_VITBC</name>
<feature type="chain" id="PRO_5005187177" evidence="1">
    <location>
        <begin position="20"/>
        <end position="277"/>
    </location>
</feature>
<dbReference type="Proteomes" id="UP000041254">
    <property type="component" value="Unassembled WGS sequence"/>
</dbReference>
<sequence>MKLALLTLALAIAIWPASSAPSGLRGGREGDEEHRKLLKVKVPNPAKKVVDTVKKTADAVRRGDVVGAAQGASRVARDVQGEGLRDAAGQAASRVRNEIADATGVDGVVRTTRGEKKREINEEYEPRCDESFYSTGCGDVLWGKMIDEKKYAEGITAIVADILGGAGTFTLQYLVDMVTEQVEAIYGDMQSSLTEFMNEVCLECILREVIKNRGDITSLELTGLGMGINGNGETLKTMYMELKFDVLTYKREGCVADVCTPLPNHHQPYLAFKLKTS</sequence>
<proteinExistence type="predicted"/>
<keyword evidence="1" id="KW-0732">Signal</keyword>
<feature type="signal peptide" evidence="1">
    <location>
        <begin position="1"/>
        <end position="19"/>
    </location>
</feature>
<reference evidence="2 3" key="1">
    <citation type="submission" date="2014-11" db="EMBL/GenBank/DDBJ databases">
        <authorList>
            <person name="Zhu J."/>
            <person name="Qi W."/>
            <person name="Song R."/>
        </authorList>
    </citation>
    <scope>NUCLEOTIDE SEQUENCE [LARGE SCALE GENOMIC DNA]</scope>
</reference>
<evidence type="ECO:0000313" key="3">
    <source>
        <dbReference type="Proteomes" id="UP000041254"/>
    </source>
</evidence>
<evidence type="ECO:0000313" key="2">
    <source>
        <dbReference type="EMBL" id="CEL95859.1"/>
    </source>
</evidence>
<organism evidence="2 3">
    <name type="scientific">Vitrella brassicaformis (strain CCMP3155)</name>
    <dbReference type="NCBI Taxonomy" id="1169540"/>
    <lineage>
        <taxon>Eukaryota</taxon>
        <taxon>Sar</taxon>
        <taxon>Alveolata</taxon>
        <taxon>Colpodellida</taxon>
        <taxon>Vitrellaceae</taxon>
        <taxon>Vitrella</taxon>
    </lineage>
</organism>
<dbReference type="VEuPathDB" id="CryptoDB:Vbra_1125"/>
<keyword evidence="3" id="KW-1185">Reference proteome</keyword>
<protein>
    <submittedName>
        <fullName evidence="2">Uncharacterized protein</fullName>
    </submittedName>
</protein>
<dbReference type="InParanoid" id="A0A0G4EIX7"/>
<gene>
    <name evidence="2" type="ORF">Vbra_1125</name>
</gene>
<dbReference type="AlphaFoldDB" id="A0A0G4EIX7"/>
<dbReference type="EMBL" id="CDMY01000240">
    <property type="protein sequence ID" value="CEL95859.1"/>
    <property type="molecule type" value="Genomic_DNA"/>
</dbReference>
<accession>A0A0G4EIX7</accession>
<evidence type="ECO:0000256" key="1">
    <source>
        <dbReference type="SAM" id="SignalP"/>
    </source>
</evidence>